<dbReference type="PANTHER" id="PTHR23235:SF120">
    <property type="entry name" value="KRUPPEL-LIKE FACTOR 15"/>
    <property type="match status" value="1"/>
</dbReference>
<dbReference type="InterPro" id="IPR036236">
    <property type="entry name" value="Znf_C2H2_sf"/>
</dbReference>
<dbReference type="PANTHER" id="PTHR23235">
    <property type="entry name" value="KRUEPPEL-LIKE TRANSCRIPTION FACTOR"/>
    <property type="match status" value="1"/>
</dbReference>
<dbReference type="InterPro" id="IPR013087">
    <property type="entry name" value="Znf_C2H2_type"/>
</dbReference>
<keyword evidence="1" id="KW-0479">Metal-binding</keyword>
<name>A0A0C3CP68_HEBCY</name>
<proteinExistence type="predicted"/>
<evidence type="ECO:0000256" key="5">
    <source>
        <dbReference type="SAM" id="MobiDB-lite"/>
    </source>
</evidence>
<dbReference type="SUPFAM" id="SSF57667">
    <property type="entry name" value="beta-beta-alpha zinc fingers"/>
    <property type="match status" value="1"/>
</dbReference>
<gene>
    <name evidence="7" type="ORF">M413DRAFT_440940</name>
</gene>
<protein>
    <recommendedName>
        <fullName evidence="6">C2H2-type domain-containing protein</fullName>
    </recommendedName>
</protein>
<evidence type="ECO:0000313" key="8">
    <source>
        <dbReference type="Proteomes" id="UP000053424"/>
    </source>
</evidence>
<evidence type="ECO:0000256" key="2">
    <source>
        <dbReference type="ARBA" id="ARBA00022771"/>
    </source>
</evidence>
<dbReference type="SMART" id="SM00355">
    <property type="entry name" value="ZnF_C2H2"/>
    <property type="match status" value="3"/>
</dbReference>
<reference evidence="8" key="2">
    <citation type="submission" date="2015-01" db="EMBL/GenBank/DDBJ databases">
        <title>Evolutionary Origins and Diversification of the Mycorrhizal Mutualists.</title>
        <authorList>
            <consortium name="DOE Joint Genome Institute"/>
            <consortium name="Mycorrhizal Genomics Consortium"/>
            <person name="Kohler A."/>
            <person name="Kuo A."/>
            <person name="Nagy L.G."/>
            <person name="Floudas D."/>
            <person name="Copeland A."/>
            <person name="Barry K.W."/>
            <person name="Cichocki N."/>
            <person name="Veneault-Fourrey C."/>
            <person name="LaButti K."/>
            <person name="Lindquist E.A."/>
            <person name="Lipzen A."/>
            <person name="Lundell T."/>
            <person name="Morin E."/>
            <person name="Murat C."/>
            <person name="Riley R."/>
            <person name="Ohm R."/>
            <person name="Sun H."/>
            <person name="Tunlid A."/>
            <person name="Henrissat B."/>
            <person name="Grigoriev I.V."/>
            <person name="Hibbett D.S."/>
            <person name="Martin F."/>
        </authorList>
    </citation>
    <scope>NUCLEOTIDE SEQUENCE [LARGE SCALE GENOMIC DNA]</scope>
    <source>
        <strain evidence="8">h7</strain>
    </source>
</reference>
<feature type="region of interest" description="Disordered" evidence="5">
    <location>
        <begin position="184"/>
        <end position="222"/>
    </location>
</feature>
<evidence type="ECO:0000259" key="6">
    <source>
        <dbReference type="PROSITE" id="PS50157"/>
    </source>
</evidence>
<reference evidence="7 8" key="1">
    <citation type="submission" date="2014-04" db="EMBL/GenBank/DDBJ databases">
        <authorList>
            <consortium name="DOE Joint Genome Institute"/>
            <person name="Kuo A."/>
            <person name="Gay G."/>
            <person name="Dore J."/>
            <person name="Kohler A."/>
            <person name="Nagy L.G."/>
            <person name="Floudas D."/>
            <person name="Copeland A."/>
            <person name="Barry K.W."/>
            <person name="Cichocki N."/>
            <person name="Veneault-Fourrey C."/>
            <person name="LaButti K."/>
            <person name="Lindquist E.A."/>
            <person name="Lipzen A."/>
            <person name="Lundell T."/>
            <person name="Morin E."/>
            <person name="Murat C."/>
            <person name="Sun H."/>
            <person name="Tunlid A."/>
            <person name="Henrissat B."/>
            <person name="Grigoriev I.V."/>
            <person name="Hibbett D.S."/>
            <person name="Martin F."/>
            <person name="Nordberg H.P."/>
            <person name="Cantor M.N."/>
            <person name="Hua S.X."/>
        </authorList>
    </citation>
    <scope>NUCLEOTIDE SEQUENCE [LARGE SCALE GENOMIC DNA]</scope>
    <source>
        <strain evidence="8">h7</strain>
    </source>
</reference>
<dbReference type="Proteomes" id="UP000053424">
    <property type="component" value="Unassembled WGS sequence"/>
</dbReference>
<feature type="domain" description="C2H2-type" evidence="6">
    <location>
        <begin position="312"/>
        <end position="339"/>
    </location>
</feature>
<evidence type="ECO:0000256" key="3">
    <source>
        <dbReference type="ARBA" id="ARBA00022833"/>
    </source>
</evidence>
<evidence type="ECO:0000256" key="4">
    <source>
        <dbReference type="PROSITE-ProRule" id="PRU00042"/>
    </source>
</evidence>
<dbReference type="HOGENOM" id="CLU_713824_0_0_1"/>
<dbReference type="PROSITE" id="PS50157">
    <property type="entry name" value="ZINC_FINGER_C2H2_2"/>
    <property type="match status" value="2"/>
</dbReference>
<keyword evidence="2 4" id="KW-0863">Zinc-finger</keyword>
<feature type="compositionally biased region" description="Polar residues" evidence="5">
    <location>
        <begin position="184"/>
        <end position="193"/>
    </location>
</feature>
<dbReference type="STRING" id="686832.A0A0C3CP68"/>
<dbReference type="GO" id="GO:0008270">
    <property type="term" value="F:zinc ion binding"/>
    <property type="evidence" value="ECO:0007669"/>
    <property type="project" value="UniProtKB-KW"/>
</dbReference>
<evidence type="ECO:0000256" key="1">
    <source>
        <dbReference type="ARBA" id="ARBA00022723"/>
    </source>
</evidence>
<dbReference type="OrthoDB" id="8117402at2759"/>
<dbReference type="EMBL" id="KN831771">
    <property type="protein sequence ID" value="KIM45889.1"/>
    <property type="molecule type" value="Genomic_DNA"/>
</dbReference>
<feature type="domain" description="C2H2-type" evidence="6">
    <location>
        <begin position="282"/>
        <end position="311"/>
    </location>
</feature>
<feature type="region of interest" description="Disordered" evidence="5">
    <location>
        <begin position="1"/>
        <end position="21"/>
    </location>
</feature>
<dbReference type="PROSITE" id="PS00028">
    <property type="entry name" value="ZINC_FINGER_C2H2_1"/>
    <property type="match status" value="1"/>
</dbReference>
<keyword evidence="3" id="KW-0862">Zinc</keyword>
<organism evidence="7 8">
    <name type="scientific">Hebeloma cylindrosporum</name>
    <dbReference type="NCBI Taxonomy" id="76867"/>
    <lineage>
        <taxon>Eukaryota</taxon>
        <taxon>Fungi</taxon>
        <taxon>Dikarya</taxon>
        <taxon>Basidiomycota</taxon>
        <taxon>Agaricomycotina</taxon>
        <taxon>Agaricomycetes</taxon>
        <taxon>Agaricomycetidae</taxon>
        <taxon>Agaricales</taxon>
        <taxon>Agaricineae</taxon>
        <taxon>Hymenogastraceae</taxon>
        <taxon>Hebeloma</taxon>
    </lineage>
</organism>
<keyword evidence="8" id="KW-1185">Reference proteome</keyword>
<dbReference type="Gene3D" id="3.30.160.60">
    <property type="entry name" value="Classic Zinc Finger"/>
    <property type="match status" value="2"/>
</dbReference>
<dbReference type="AlphaFoldDB" id="A0A0C3CP68"/>
<dbReference type="GO" id="GO:0000981">
    <property type="term" value="F:DNA-binding transcription factor activity, RNA polymerase II-specific"/>
    <property type="evidence" value="ECO:0007669"/>
    <property type="project" value="TreeGrafter"/>
</dbReference>
<dbReference type="GO" id="GO:0000978">
    <property type="term" value="F:RNA polymerase II cis-regulatory region sequence-specific DNA binding"/>
    <property type="evidence" value="ECO:0007669"/>
    <property type="project" value="TreeGrafter"/>
</dbReference>
<accession>A0A0C3CP68</accession>
<sequence>MAAGQDFSLKEPSSSFESIRDLPKLGTGKDVLHTFSWPGSRTPEPALPIVDVSMRTLDTSWSNGCVGVNPADIMSASPQPASLSIPPGRVFLLHPSESQISTDPLPENEPGIVHTTSGVRNFGVELDQNLVAPHDSLPHPDLYELPPLKSTALKQLESEDEAFLSQSPSTSEYSPSLLSLQKRMQPTRVTTRSNARDTRSAVTGGEQIVGSPDFQNDPKGSTSIPINLGTPVFDAHRGVDIEELKAKAERYRLRNQGRDYDKRWLISFAGKLSVRGELLEEFRCYVAGCKQVNKRRDHILIHVGAHLDQRPFKCFHCSSRFLRRNECKRHELSHSGIRPFSCHLCSLATTFVRQDLLKRHMKRTHRIDCKAEKDKEETSRPRKRARY</sequence>
<evidence type="ECO:0000313" key="7">
    <source>
        <dbReference type="EMBL" id="KIM45889.1"/>
    </source>
</evidence>